<feature type="non-terminal residue" evidence="2">
    <location>
        <position position="126"/>
    </location>
</feature>
<evidence type="ECO:0000313" key="2">
    <source>
        <dbReference type="EMBL" id="VAW39905.1"/>
    </source>
</evidence>
<evidence type="ECO:0000259" key="1">
    <source>
        <dbReference type="PROSITE" id="PS51171"/>
    </source>
</evidence>
<feature type="domain" description="Prephenate dehydratase" evidence="1">
    <location>
        <begin position="3"/>
        <end position="126"/>
    </location>
</feature>
<proteinExistence type="predicted"/>
<dbReference type="GO" id="GO:0004664">
    <property type="term" value="F:prephenate dehydratase activity"/>
    <property type="evidence" value="ECO:0007669"/>
    <property type="project" value="InterPro"/>
</dbReference>
<reference evidence="2" key="1">
    <citation type="submission" date="2018-06" db="EMBL/GenBank/DDBJ databases">
        <authorList>
            <person name="Zhirakovskaya E."/>
        </authorList>
    </citation>
    <scope>NUCLEOTIDE SEQUENCE</scope>
</reference>
<dbReference type="Pfam" id="PF00800">
    <property type="entry name" value="PDT"/>
    <property type="match status" value="1"/>
</dbReference>
<protein>
    <recommendedName>
        <fullName evidence="1">Prephenate dehydratase domain-containing protein</fullName>
    </recommendedName>
</protein>
<sequence length="126" mass="13787">MIYIATLGPPGTFSDIVAKNFLETISDGATVRYYSSIKNVLKSIGSECEYGVVPIENLSEGFIPIVLDFLVTSELQIIKEIIIPINFSFVAKLNDSTKITKIFVQFAAKGQCSEFIESVGGDIEII</sequence>
<accession>A0A3B0V8L0</accession>
<dbReference type="Gene3D" id="3.40.190.10">
    <property type="entry name" value="Periplasmic binding protein-like II"/>
    <property type="match status" value="2"/>
</dbReference>
<dbReference type="EMBL" id="UOEY01000090">
    <property type="protein sequence ID" value="VAW39905.1"/>
    <property type="molecule type" value="Genomic_DNA"/>
</dbReference>
<gene>
    <name evidence="2" type="ORF">MNBD_DELTA04-1534</name>
</gene>
<dbReference type="InterPro" id="IPR001086">
    <property type="entry name" value="Preph_deHydtase"/>
</dbReference>
<organism evidence="2">
    <name type="scientific">hydrothermal vent metagenome</name>
    <dbReference type="NCBI Taxonomy" id="652676"/>
    <lineage>
        <taxon>unclassified sequences</taxon>
        <taxon>metagenomes</taxon>
        <taxon>ecological metagenomes</taxon>
    </lineage>
</organism>
<name>A0A3B0V8L0_9ZZZZ</name>
<dbReference type="AlphaFoldDB" id="A0A3B0V8L0"/>
<dbReference type="GO" id="GO:0009094">
    <property type="term" value="P:L-phenylalanine biosynthetic process"/>
    <property type="evidence" value="ECO:0007669"/>
    <property type="project" value="InterPro"/>
</dbReference>
<dbReference type="PROSITE" id="PS51171">
    <property type="entry name" value="PREPHENATE_DEHYDR_3"/>
    <property type="match status" value="1"/>
</dbReference>
<dbReference type="SUPFAM" id="SSF53850">
    <property type="entry name" value="Periplasmic binding protein-like II"/>
    <property type="match status" value="1"/>
</dbReference>